<evidence type="ECO:0000313" key="4">
    <source>
        <dbReference type="Proteomes" id="UP000681425"/>
    </source>
</evidence>
<dbReference type="Pfam" id="PF00012">
    <property type="entry name" value="HSP70"/>
    <property type="match status" value="1"/>
</dbReference>
<evidence type="ECO:0000256" key="1">
    <source>
        <dbReference type="ARBA" id="ARBA00022741"/>
    </source>
</evidence>
<dbReference type="PRINTS" id="PR00301">
    <property type="entry name" value="HEATSHOCK70"/>
</dbReference>
<keyword evidence="4" id="KW-1185">Reference proteome</keyword>
<reference evidence="3" key="1">
    <citation type="submission" date="2021-04" db="EMBL/GenBank/DDBJ databases">
        <title>Isolation of p-tert-butylphenol degrading bacteria Sphingobium phenoxybenzoativorans Tas13 from active sludge.</title>
        <authorList>
            <person name="Li Y."/>
        </authorList>
    </citation>
    <scope>NUCLEOTIDE SEQUENCE</scope>
    <source>
        <strain evidence="3">Tas13</strain>
    </source>
</reference>
<gene>
    <name evidence="3" type="ORF">KFK14_17165</name>
</gene>
<proteinExistence type="predicted"/>
<dbReference type="GO" id="GO:0140662">
    <property type="term" value="F:ATP-dependent protein folding chaperone"/>
    <property type="evidence" value="ECO:0007669"/>
    <property type="project" value="InterPro"/>
</dbReference>
<keyword evidence="2" id="KW-0067">ATP-binding</keyword>
<dbReference type="InterPro" id="IPR042054">
    <property type="entry name" value="YegD-like"/>
</dbReference>
<dbReference type="AlphaFoldDB" id="A0A975Q0W7"/>
<evidence type="ECO:0000256" key="2">
    <source>
        <dbReference type="ARBA" id="ARBA00022840"/>
    </source>
</evidence>
<accession>A0A975Q0W7</accession>
<dbReference type="EMBL" id="CP073910">
    <property type="protein sequence ID" value="QUT04752.1"/>
    <property type="molecule type" value="Genomic_DNA"/>
</dbReference>
<dbReference type="Gene3D" id="3.90.640.10">
    <property type="entry name" value="Actin, Chain A, domain 4"/>
    <property type="match status" value="2"/>
</dbReference>
<name>A0A975Q0W7_9SPHN</name>
<dbReference type="GO" id="GO:0005524">
    <property type="term" value="F:ATP binding"/>
    <property type="evidence" value="ECO:0007669"/>
    <property type="project" value="UniProtKB-KW"/>
</dbReference>
<dbReference type="KEGG" id="spph:KFK14_17165"/>
<dbReference type="PANTHER" id="PTHR42749">
    <property type="entry name" value="CELL SHAPE-DETERMINING PROTEIN MREB"/>
    <property type="match status" value="1"/>
</dbReference>
<dbReference type="InterPro" id="IPR013126">
    <property type="entry name" value="Hsp_70_fam"/>
</dbReference>
<evidence type="ECO:0000313" key="3">
    <source>
        <dbReference type="EMBL" id="QUT04752.1"/>
    </source>
</evidence>
<dbReference type="RefSeq" id="WP_212608508.1">
    <property type="nucleotide sequence ID" value="NZ_CP073910.1"/>
</dbReference>
<dbReference type="InterPro" id="IPR043129">
    <property type="entry name" value="ATPase_NBD"/>
</dbReference>
<dbReference type="Proteomes" id="UP000681425">
    <property type="component" value="Chromosome"/>
</dbReference>
<dbReference type="Gene3D" id="3.30.420.40">
    <property type="match status" value="4"/>
</dbReference>
<dbReference type="SUPFAM" id="SSF53067">
    <property type="entry name" value="Actin-like ATPase domain"/>
    <property type="match status" value="2"/>
</dbReference>
<keyword evidence="1" id="KW-0547">Nucleotide-binding</keyword>
<protein>
    <submittedName>
        <fullName evidence="3">Hsp70 family protein</fullName>
    </submittedName>
</protein>
<dbReference type="PANTHER" id="PTHR42749:SF1">
    <property type="entry name" value="CELL SHAPE-DETERMINING PROTEIN MREB"/>
    <property type="match status" value="1"/>
</dbReference>
<sequence length="430" mass="46592">MQTGARALGLDFGTTNSVAALGEGGRSDLVEFAGEQATGPVFRSALCFWHDDGVRGGMAHEAGPWAIAEYLEYPQDSRFIQSFKSVAASPIFEHATVFEKRYAFEELGRMFLERMAEHGGGALKALPSRIIVGRPVTYAGSRPDEALARRRYDAMFSAWGTDIHYVYEPLGAAFSYASRITEPATILVADFGGGTSDFSIVKIGTPGSERRCIPLGSAGVGIAGDRFDYRIVDNLVLPMLGKGGSYRSFGKNLEIPRSYFADFADWSRLALMRNRKTMAELERLQKSAADPDAIGRMIALIEQELGYPLYDAVGQLKRALSSADSAHFHFDGGGLGIEAEVTRSDFERWIAEDIARIETSVDQALANAGVTPQDIDRVFLTGGSSLIPAIRAIFDRRFGAGQIATGGELTSIAHGLALIGQEDHLAEWTA</sequence>
<dbReference type="CDD" id="cd10231">
    <property type="entry name" value="ASKHA_NBD_HSP70_YegD-like"/>
    <property type="match status" value="1"/>
</dbReference>
<organism evidence="3 4">
    <name type="scientific">Sphingobium phenoxybenzoativorans</name>
    <dbReference type="NCBI Taxonomy" id="1592790"/>
    <lineage>
        <taxon>Bacteria</taxon>
        <taxon>Pseudomonadati</taxon>
        <taxon>Pseudomonadota</taxon>
        <taxon>Alphaproteobacteria</taxon>
        <taxon>Sphingomonadales</taxon>
        <taxon>Sphingomonadaceae</taxon>
        <taxon>Sphingobium</taxon>
    </lineage>
</organism>